<dbReference type="Gene3D" id="3.60.20.10">
    <property type="entry name" value="Glutamine Phosphoribosylpyrophosphate, subunit 1, domain 1"/>
    <property type="match status" value="1"/>
</dbReference>
<dbReference type="SUPFAM" id="SSF158553">
    <property type="entry name" value="TAFH domain-like"/>
    <property type="match status" value="1"/>
</dbReference>
<dbReference type="Pfam" id="PF05236">
    <property type="entry name" value="TAF4"/>
    <property type="match status" value="2"/>
</dbReference>
<dbReference type="InterPro" id="IPR045144">
    <property type="entry name" value="TAF4"/>
</dbReference>
<dbReference type="InterPro" id="IPR001353">
    <property type="entry name" value="Proteasome_sua/b"/>
</dbReference>
<dbReference type="FunFam" id="1.20.120.1110:FF:000002">
    <property type="entry name" value="Transcription initiation factor TFIID subunit 4B"/>
    <property type="match status" value="1"/>
</dbReference>
<dbReference type="InterPro" id="IPR009072">
    <property type="entry name" value="Histone-fold"/>
</dbReference>
<dbReference type="InterPro" id="IPR037249">
    <property type="entry name" value="TAFH/NHR1_dom_sf"/>
</dbReference>
<evidence type="ECO:0000256" key="7">
    <source>
        <dbReference type="PROSITE-ProRule" id="PRU00808"/>
    </source>
</evidence>
<dbReference type="InterPro" id="IPR007900">
    <property type="entry name" value="TAF4_C"/>
</dbReference>
<dbReference type="GO" id="GO:0006367">
    <property type="term" value="P:transcription initiation at RNA polymerase II promoter"/>
    <property type="evidence" value="ECO:0007669"/>
    <property type="project" value="TreeGrafter"/>
</dbReference>
<dbReference type="PANTHER" id="PTHR15138">
    <property type="entry name" value="TRANSCRIPTION INITIATION FACTOR TFIID SUBUNIT 4"/>
    <property type="match status" value="1"/>
</dbReference>
<dbReference type="PROSITE" id="PS00388">
    <property type="entry name" value="PROTEASOME_ALPHA_1"/>
    <property type="match status" value="1"/>
</dbReference>
<dbReference type="InterPro" id="IPR023332">
    <property type="entry name" value="Proteasome_alpha-type"/>
</dbReference>
<feature type="compositionally biased region" description="Low complexity" evidence="9">
    <location>
        <begin position="1238"/>
        <end position="1248"/>
    </location>
</feature>
<dbReference type="FunFam" id="3.60.20.10:FF:000018">
    <property type="entry name" value="Proteasome subunit alpha type"/>
    <property type="match status" value="1"/>
</dbReference>
<dbReference type="InterPro" id="IPR003894">
    <property type="entry name" value="TAFH_NHR1"/>
</dbReference>
<sequence length="1289" mass="139913">MAARYDRAITVFSPDGHLFQVEYAQEAVKKGSTAVGIRGRDIVVLGVEKKSVAKLQEERTVRKICALDEHVCMAFAGLTADARIVINRARVECQSHRLTVEDPVTVEYITRYIATLKQRYTQSNGRRPFGISALIVGFDYDGTPRLYQTDPSGTYHAWKANAIGRSAKTVREFLEKNYTEEAIATDNDAIKLAIKALLEVVQSGGKNIELAVIRRNQPLKQMKNEKMTTSDVTVNHLEITKIQAEVRQTSQGDSDVTPSISGNEASCQSNGNVNVRGFKAGLVQANQMTPDAAGLGSAADVRGVLNGHVAAASAPAEAEPVTMHSAPAQKSASQVTLNILNPSAAVQAPLSSTASKTALGPGLPAVTSGAPAPRPGLPAVTSGAPASKTTTVQLPANFQIPQGMVLIRSDGGQLMLVSQQALAQAQAQGLGLPRTAASTSSTTARAPATQTTVTAIIRKPETASVAKAQPQHSGAAVTSLQRIPLIKSTGGTAAAVTSVQAIRPTAPTPPAPPAVPVTTAFKAELSKPTPAAQSTFSAETLENVKKCKNFLVTLIKLSSGGARSAEMAQNVKELVKDLLDGKIEPEEFTERLYTELKSSPQGYLVPFLKRSVPALRQLTPSSQLFIQQCEQQKPEAASVTPPAVAVKPAPAPPAKPAPLRVLIDIEKYLEKPVTCSFGKDHTCFSRCCLLNVSEQGTLVVVESVQFPRIKGLVSMYAYTYTIYSNNCSSSRTHRSVPYQVCQQLYLYVNQISLVHNLILSKNTADIIRQSQQPYVGTLMMYSCKINEAEAVALIWSSLKTSVLQQTRGVVIKQPFATVQPQSAALLQTRVLQKPPLTAAFQTSLQQTGNINGLKDSSQACGRSRVEAAGRKSCDKASISHMEKGHYRLRGSFVTPTCNPSFYFHSNLNRVFVNDFSPEAQPSQDHAAALSHVTDSSSSSNVRIKTNACLLLTLPLILRVTRDGYKCTVVKQALFQKPNIINVQTSLVQKTSFKENSSATFRDEDDINDVASMAGVNLSEENARILATNSELVGSIIRSCRDEPFLLTAILQKRILETATCIKAHVVLVPQRQSLALCSSRLLRDSFRAGGAVGLLGCVGKKYGISDVTLDVVSLVSHAAQEHLRELIEKLTVIAHHRKITYKDDRYVQQSDTRSQLKFLGQLDRLEKQKRDEEEREVLLRAARSRSNKEDPEQLRLKQKAKEMQQLELAQMQQRDANLTALAAIGPRKKRPLDSQVNGSGSEGSSGLSAVPKSWLLQRTTRSSLRDLLFCMEQQPSLRHSLTLYRALLK</sequence>
<dbReference type="EMBL" id="JAAWVO010075855">
    <property type="protein sequence ID" value="MBN3325514.1"/>
    <property type="molecule type" value="Genomic_DNA"/>
</dbReference>
<dbReference type="Gene3D" id="1.10.20.10">
    <property type="entry name" value="Histone, subunit A"/>
    <property type="match status" value="1"/>
</dbReference>
<dbReference type="Pfam" id="PF10584">
    <property type="entry name" value="Proteasome_A_N"/>
    <property type="match status" value="1"/>
</dbReference>
<dbReference type="SUPFAM" id="SSF47113">
    <property type="entry name" value="Histone-fold"/>
    <property type="match status" value="1"/>
</dbReference>
<comment type="subcellular location">
    <subcellularLocation>
        <location evidence="1">Nucleus</location>
    </subcellularLocation>
</comment>
<evidence type="ECO:0000256" key="6">
    <source>
        <dbReference type="ARBA" id="ARBA00023242"/>
    </source>
</evidence>
<feature type="coiled-coil region" evidence="8">
    <location>
        <begin position="1162"/>
        <end position="1214"/>
    </location>
</feature>
<dbReference type="PROSITE" id="PS51475">
    <property type="entry name" value="PROTEASOME_ALPHA_2"/>
    <property type="match status" value="1"/>
</dbReference>
<accession>A0A8J7P4V4</accession>
<dbReference type="Gene3D" id="1.20.120.1110">
    <property type="entry name" value="TAFH/NHR1 domain"/>
    <property type="match status" value="1"/>
</dbReference>
<evidence type="ECO:0000256" key="4">
    <source>
        <dbReference type="ARBA" id="ARBA00023015"/>
    </source>
</evidence>
<reference evidence="11" key="1">
    <citation type="journal article" date="2021" name="Cell">
        <title>Tracing the genetic footprints of vertebrate landing in non-teleost ray-finned fishes.</title>
        <authorList>
            <person name="Bi X."/>
            <person name="Wang K."/>
            <person name="Yang L."/>
            <person name="Pan H."/>
            <person name="Jiang H."/>
            <person name="Wei Q."/>
            <person name="Fang M."/>
            <person name="Yu H."/>
            <person name="Zhu C."/>
            <person name="Cai Y."/>
            <person name="He Y."/>
            <person name="Gan X."/>
            <person name="Zeng H."/>
            <person name="Yu D."/>
            <person name="Zhu Y."/>
            <person name="Jiang H."/>
            <person name="Qiu Q."/>
            <person name="Yang H."/>
            <person name="Zhang Y.E."/>
            <person name="Wang W."/>
            <person name="Zhu M."/>
            <person name="He S."/>
            <person name="Zhang G."/>
        </authorList>
    </citation>
    <scope>NUCLEOTIDE SEQUENCE</scope>
    <source>
        <strain evidence="11">Allg_001</strain>
    </source>
</reference>
<feature type="non-terminal residue" evidence="11">
    <location>
        <position position="1289"/>
    </location>
</feature>
<dbReference type="GO" id="GO:0006511">
    <property type="term" value="P:ubiquitin-dependent protein catabolic process"/>
    <property type="evidence" value="ECO:0007669"/>
    <property type="project" value="InterPro"/>
</dbReference>
<dbReference type="SMART" id="SM00948">
    <property type="entry name" value="Proteasome_A_N"/>
    <property type="match status" value="1"/>
</dbReference>
<feature type="non-terminal residue" evidence="11">
    <location>
        <position position="1"/>
    </location>
</feature>
<dbReference type="CDD" id="cd03755">
    <property type="entry name" value="proteasome_alpha_type_7"/>
    <property type="match status" value="1"/>
</dbReference>
<keyword evidence="4" id="KW-0805">Transcription regulation</keyword>
<keyword evidence="5" id="KW-0804">Transcription</keyword>
<dbReference type="SUPFAM" id="SSF56235">
    <property type="entry name" value="N-terminal nucleophile aminohydrolases (Ntn hydrolases)"/>
    <property type="match status" value="1"/>
</dbReference>
<dbReference type="GO" id="GO:0006355">
    <property type="term" value="P:regulation of DNA-templated transcription"/>
    <property type="evidence" value="ECO:0007669"/>
    <property type="project" value="UniProtKB-ARBA"/>
</dbReference>
<dbReference type="GO" id="GO:0005669">
    <property type="term" value="C:transcription factor TFIID complex"/>
    <property type="evidence" value="ECO:0007669"/>
    <property type="project" value="InterPro"/>
</dbReference>
<comment type="similarity">
    <text evidence="2">Belongs to the TAF4 family.</text>
</comment>
<dbReference type="NCBIfam" id="NF003075">
    <property type="entry name" value="PRK03996.1"/>
    <property type="match status" value="1"/>
</dbReference>
<evidence type="ECO:0000256" key="2">
    <source>
        <dbReference type="ARBA" id="ARBA00006178"/>
    </source>
</evidence>
<dbReference type="CDD" id="cd08045">
    <property type="entry name" value="HFD_TAF4"/>
    <property type="match status" value="1"/>
</dbReference>
<comment type="caution">
    <text evidence="11">The sequence shown here is derived from an EMBL/GenBank/DDBJ whole genome shotgun (WGS) entry which is preliminary data.</text>
</comment>
<name>A0A8J7P4V4_ATRSP</name>
<comment type="similarity">
    <text evidence="7">Belongs to the peptidase T1A family.</text>
</comment>
<gene>
    <name evidence="11" type="primary">Psma7_1</name>
    <name evidence="11" type="ORF">GTO95_0007969</name>
</gene>
<dbReference type="GO" id="GO:0016251">
    <property type="term" value="F:RNA polymerase II general transcription initiation factor activity"/>
    <property type="evidence" value="ECO:0007669"/>
    <property type="project" value="TreeGrafter"/>
</dbReference>
<evidence type="ECO:0000256" key="1">
    <source>
        <dbReference type="ARBA" id="ARBA00004123"/>
    </source>
</evidence>
<dbReference type="PANTHER" id="PTHR15138:SF18">
    <property type="entry name" value="TATA-BOX BINDING PROTEIN ASSOCIATED FACTOR 4"/>
    <property type="match status" value="1"/>
</dbReference>
<evidence type="ECO:0000256" key="5">
    <source>
        <dbReference type="ARBA" id="ARBA00023163"/>
    </source>
</evidence>
<organism evidence="11 12">
    <name type="scientific">Atractosteus spatula</name>
    <name type="common">Alligator gar</name>
    <name type="synonym">Lepisosteus spatula</name>
    <dbReference type="NCBI Taxonomy" id="7917"/>
    <lineage>
        <taxon>Eukaryota</taxon>
        <taxon>Metazoa</taxon>
        <taxon>Chordata</taxon>
        <taxon>Craniata</taxon>
        <taxon>Vertebrata</taxon>
        <taxon>Euteleostomi</taxon>
        <taxon>Actinopterygii</taxon>
        <taxon>Neopterygii</taxon>
        <taxon>Holostei</taxon>
        <taxon>Semionotiformes</taxon>
        <taxon>Lepisosteidae</taxon>
        <taxon>Atractosteus</taxon>
    </lineage>
</organism>
<evidence type="ECO:0000256" key="9">
    <source>
        <dbReference type="SAM" id="MobiDB-lite"/>
    </source>
</evidence>
<keyword evidence="8" id="KW-0175">Coiled coil</keyword>
<protein>
    <submittedName>
        <fullName evidence="11">PSA7 protein</fullName>
    </submittedName>
</protein>
<dbReference type="SMART" id="SM00549">
    <property type="entry name" value="TAFH"/>
    <property type="match status" value="1"/>
</dbReference>
<dbReference type="GO" id="GO:0003677">
    <property type="term" value="F:DNA binding"/>
    <property type="evidence" value="ECO:0007669"/>
    <property type="project" value="TreeGrafter"/>
</dbReference>
<feature type="region of interest" description="Disordered" evidence="9">
    <location>
        <begin position="1224"/>
        <end position="1248"/>
    </location>
</feature>
<keyword evidence="12" id="KW-1185">Reference proteome</keyword>
<evidence type="ECO:0000259" key="10">
    <source>
        <dbReference type="PROSITE" id="PS51119"/>
    </source>
</evidence>
<dbReference type="GO" id="GO:0019773">
    <property type="term" value="C:proteasome core complex, alpha-subunit complex"/>
    <property type="evidence" value="ECO:0007669"/>
    <property type="project" value="UniProtKB-UniRule"/>
</dbReference>
<dbReference type="InterPro" id="IPR000426">
    <property type="entry name" value="Proteasome_asu_N"/>
</dbReference>
<evidence type="ECO:0000256" key="8">
    <source>
        <dbReference type="SAM" id="Coils"/>
    </source>
</evidence>
<dbReference type="PROSITE" id="PS51119">
    <property type="entry name" value="TAFH"/>
    <property type="match status" value="1"/>
</dbReference>
<dbReference type="Proteomes" id="UP000736164">
    <property type="component" value="Unassembled WGS sequence"/>
</dbReference>
<dbReference type="InterPro" id="IPR029055">
    <property type="entry name" value="Ntn_hydrolases_N"/>
</dbReference>
<dbReference type="GO" id="GO:0005829">
    <property type="term" value="C:cytosol"/>
    <property type="evidence" value="ECO:0007669"/>
    <property type="project" value="UniProtKB-ARBA"/>
</dbReference>
<feature type="region of interest" description="Disordered" evidence="9">
    <location>
        <begin position="246"/>
        <end position="268"/>
    </location>
</feature>
<dbReference type="GO" id="GO:0046982">
    <property type="term" value="F:protein heterodimerization activity"/>
    <property type="evidence" value="ECO:0007669"/>
    <property type="project" value="InterPro"/>
</dbReference>
<evidence type="ECO:0000313" key="11">
    <source>
        <dbReference type="EMBL" id="MBN3325514.1"/>
    </source>
</evidence>
<keyword evidence="3 7" id="KW-0647">Proteasome</keyword>
<keyword evidence="6" id="KW-0539">Nucleus</keyword>
<dbReference type="Pfam" id="PF07531">
    <property type="entry name" value="TAFH"/>
    <property type="match status" value="1"/>
</dbReference>
<feature type="domain" description="TAFH" evidence="10">
    <location>
        <begin position="541"/>
        <end position="638"/>
    </location>
</feature>
<dbReference type="Pfam" id="PF00227">
    <property type="entry name" value="Proteasome"/>
    <property type="match status" value="1"/>
</dbReference>
<evidence type="ECO:0000256" key="3">
    <source>
        <dbReference type="ARBA" id="ARBA00022942"/>
    </source>
</evidence>
<evidence type="ECO:0000313" key="12">
    <source>
        <dbReference type="Proteomes" id="UP000736164"/>
    </source>
</evidence>
<proteinExistence type="inferred from homology"/>